<name>A0A2G5BFG6_COERN</name>
<proteinExistence type="predicted"/>
<evidence type="ECO:0000313" key="2">
    <source>
        <dbReference type="Proteomes" id="UP000242474"/>
    </source>
</evidence>
<dbReference type="EMBL" id="KZ303493">
    <property type="protein sequence ID" value="PIA17722.1"/>
    <property type="molecule type" value="Genomic_DNA"/>
</dbReference>
<accession>A0A2G5BFG6</accession>
<dbReference type="OrthoDB" id="372487at2759"/>
<sequence>MRLLRVLVQRIEDPQFHRYIAVTRLGPRVSALMARRSRWAAYSYDTSTALLSDKPRTSRNRSCREQTMPPLVRVGCVAVLAECSVLAQGPGVQPIGIRQPHFLAAEQWRVTGPVLALDGLPLVSLVMLSPLRWIITEARVAQSTTATALFATMSPEQQRWLRLAAEALGMRLRTASAKATTATRGMLEFRLVRHAPPSEKLLDSVEFGSLAMVANDTWDMLVGDAQTQQQRDAAVVDWSTALYGTHASVTVRTRLSHIYAVALAWTAQYYFGTSVGNWTFEWPDDIDVSPGVAPLPSDLLAYIEQQLDDSQWPIVYSDTEDVYDPSLSLPYEHMLCVLPLDAHSDAEDLQLAKLLYDTGYSESSRAQVRLQTDTTEPLLVDIWL</sequence>
<dbReference type="Proteomes" id="UP000242474">
    <property type="component" value="Unassembled WGS sequence"/>
</dbReference>
<reference evidence="1 2" key="1">
    <citation type="journal article" date="2015" name="Genome Biol. Evol.">
        <title>Phylogenomic analyses indicate that early fungi evolved digesting cell walls of algal ancestors of land plants.</title>
        <authorList>
            <person name="Chang Y."/>
            <person name="Wang S."/>
            <person name="Sekimoto S."/>
            <person name="Aerts A.L."/>
            <person name="Choi C."/>
            <person name="Clum A."/>
            <person name="LaButti K.M."/>
            <person name="Lindquist E.A."/>
            <person name="Yee Ngan C."/>
            <person name="Ohm R.A."/>
            <person name="Salamov A.A."/>
            <person name="Grigoriev I.V."/>
            <person name="Spatafora J.W."/>
            <person name="Berbee M.L."/>
        </authorList>
    </citation>
    <scope>NUCLEOTIDE SEQUENCE [LARGE SCALE GENOMIC DNA]</scope>
    <source>
        <strain evidence="1 2">NRRL 1564</strain>
    </source>
</reference>
<keyword evidence="2" id="KW-1185">Reference proteome</keyword>
<protein>
    <submittedName>
        <fullName evidence="1">Uncharacterized protein</fullName>
    </submittedName>
</protein>
<gene>
    <name evidence="1" type="ORF">COEREDRAFT_91762</name>
</gene>
<organism evidence="1 2">
    <name type="scientific">Coemansia reversa (strain ATCC 12441 / NRRL 1564)</name>
    <dbReference type="NCBI Taxonomy" id="763665"/>
    <lineage>
        <taxon>Eukaryota</taxon>
        <taxon>Fungi</taxon>
        <taxon>Fungi incertae sedis</taxon>
        <taxon>Zoopagomycota</taxon>
        <taxon>Kickxellomycotina</taxon>
        <taxon>Kickxellomycetes</taxon>
        <taxon>Kickxellales</taxon>
        <taxon>Kickxellaceae</taxon>
        <taxon>Coemansia</taxon>
    </lineage>
</organism>
<evidence type="ECO:0000313" key="1">
    <source>
        <dbReference type="EMBL" id="PIA17722.1"/>
    </source>
</evidence>
<dbReference type="AlphaFoldDB" id="A0A2G5BFG6"/>